<protein>
    <submittedName>
        <fullName evidence="1">DUF3726 domain-containing protein</fullName>
    </submittedName>
</protein>
<keyword evidence="2" id="KW-1185">Reference proteome</keyword>
<evidence type="ECO:0000313" key="1">
    <source>
        <dbReference type="EMBL" id="NVO56746.1"/>
    </source>
</evidence>
<proteinExistence type="predicted"/>
<dbReference type="Pfam" id="PF12525">
    <property type="entry name" value="DUF3726"/>
    <property type="match status" value="1"/>
</dbReference>
<gene>
    <name evidence="1" type="ORF">HW561_13215</name>
</gene>
<dbReference type="EMBL" id="JABXWT010000007">
    <property type="protein sequence ID" value="NVO56746.1"/>
    <property type="molecule type" value="Genomic_DNA"/>
</dbReference>
<accession>A0ABX2PSV8</accession>
<dbReference type="Proteomes" id="UP000630805">
    <property type="component" value="Unassembled WGS sequence"/>
</dbReference>
<dbReference type="InterPro" id="IPR022201">
    <property type="entry name" value="DUF3726"/>
</dbReference>
<dbReference type="RefSeq" id="WP_176865497.1">
    <property type="nucleotide sequence ID" value="NZ_JABXWT010000007.1"/>
</dbReference>
<sequence length="209" mass="22397">MNLSLNEIEAIAKRAARGAGYEWGVAEEAGKATRWLCAQGLDGATELARLLQREFPVTLEQHVPSELNDKWAGEEALCPLMTGATLSDHADIRHPGPLELQHVAVPLLLLPFVANMAFARNNSITMTMDGCTAVTDGTRLSCPDCDNAHADHVVIAVGGVLENTRPCHTRAHPDPAAWQVLTSFAHRTYAPATEESRLLGAGAGLSDND</sequence>
<reference evidence="1 2" key="1">
    <citation type="submission" date="2020-06" db="EMBL/GenBank/DDBJ databases">
        <authorList>
            <person name="Cao W.R."/>
        </authorList>
    </citation>
    <scope>NUCLEOTIDE SEQUENCE [LARGE SCALE GENOMIC DNA]</scope>
    <source>
        <strain evidence="1 2">B1Z28</strain>
    </source>
</reference>
<organism evidence="1 2">
    <name type="scientific">Ruegeria haliotis</name>
    <dbReference type="NCBI Taxonomy" id="2747601"/>
    <lineage>
        <taxon>Bacteria</taxon>
        <taxon>Pseudomonadati</taxon>
        <taxon>Pseudomonadota</taxon>
        <taxon>Alphaproteobacteria</taxon>
        <taxon>Rhodobacterales</taxon>
        <taxon>Roseobacteraceae</taxon>
        <taxon>Ruegeria</taxon>
    </lineage>
</organism>
<evidence type="ECO:0000313" key="2">
    <source>
        <dbReference type="Proteomes" id="UP000630805"/>
    </source>
</evidence>
<comment type="caution">
    <text evidence="1">The sequence shown here is derived from an EMBL/GenBank/DDBJ whole genome shotgun (WGS) entry which is preliminary data.</text>
</comment>
<name>A0ABX2PSV8_9RHOB</name>